<organism evidence="4">
    <name type="scientific">Schistocephalus solidus</name>
    <name type="common">Tapeworm</name>
    <dbReference type="NCBI Taxonomy" id="70667"/>
    <lineage>
        <taxon>Eukaryota</taxon>
        <taxon>Metazoa</taxon>
        <taxon>Spiralia</taxon>
        <taxon>Lophotrochozoa</taxon>
        <taxon>Platyhelminthes</taxon>
        <taxon>Cestoda</taxon>
        <taxon>Eucestoda</taxon>
        <taxon>Diphyllobothriidea</taxon>
        <taxon>Diphyllobothriidae</taxon>
        <taxon>Schistocephalus</taxon>
    </lineage>
</organism>
<evidence type="ECO:0000256" key="1">
    <source>
        <dbReference type="ARBA" id="ARBA00010476"/>
    </source>
</evidence>
<gene>
    <name evidence="4" type="ORF">TR105187</name>
</gene>
<evidence type="ECO:0000259" key="3">
    <source>
        <dbReference type="PROSITE" id="PS50076"/>
    </source>
</evidence>
<reference evidence="4" key="1">
    <citation type="submission" date="2016-01" db="EMBL/GenBank/DDBJ databases">
        <title>Reference transcriptome for the parasite Schistocephalus solidus: insights into the molecular evolution of parasitism.</title>
        <authorList>
            <person name="Hebert F.O."/>
            <person name="Grambauer S."/>
            <person name="Barber I."/>
            <person name="Landry C.R."/>
            <person name="Aubin-Horth N."/>
        </authorList>
    </citation>
    <scope>NUCLEOTIDE SEQUENCE</scope>
</reference>
<comment type="similarity">
    <text evidence="1">Belongs to the HscB family.</text>
</comment>
<evidence type="ECO:0000313" key="4">
    <source>
        <dbReference type="EMBL" id="JAP49336.1"/>
    </source>
</evidence>
<evidence type="ECO:0000256" key="2">
    <source>
        <dbReference type="ARBA" id="ARBA00023186"/>
    </source>
</evidence>
<dbReference type="Gene3D" id="1.10.287.110">
    <property type="entry name" value="DnaJ domain"/>
    <property type="match status" value="1"/>
</dbReference>
<dbReference type="NCBIfam" id="TIGR00714">
    <property type="entry name" value="hscB"/>
    <property type="match status" value="1"/>
</dbReference>
<dbReference type="PANTHER" id="PTHR14021">
    <property type="entry name" value="IRON-SULFUR CLUSTER CO-CHAPERONE PROTEIN HSCB"/>
    <property type="match status" value="1"/>
</dbReference>
<dbReference type="SMART" id="SM00271">
    <property type="entry name" value="DnaJ"/>
    <property type="match status" value="1"/>
</dbReference>
<feature type="domain" description="J" evidence="3">
    <location>
        <begin position="106"/>
        <end position="179"/>
    </location>
</feature>
<dbReference type="Pfam" id="PF07743">
    <property type="entry name" value="HSCB_C"/>
    <property type="match status" value="1"/>
</dbReference>
<dbReference type="AlphaFoldDB" id="A0A0X3PQ68"/>
<dbReference type="PANTHER" id="PTHR14021:SF15">
    <property type="entry name" value="IRON-SULFUR CLUSTER CO-CHAPERONE PROTEIN HSCB"/>
    <property type="match status" value="1"/>
</dbReference>
<dbReference type="Gene3D" id="1.20.1280.20">
    <property type="entry name" value="HscB, C-terminal domain"/>
    <property type="match status" value="1"/>
</dbReference>
<dbReference type="InterPro" id="IPR001623">
    <property type="entry name" value="DnaJ_domain"/>
</dbReference>
<dbReference type="GO" id="GO:0001671">
    <property type="term" value="F:ATPase activator activity"/>
    <property type="evidence" value="ECO:0007669"/>
    <property type="project" value="InterPro"/>
</dbReference>
<dbReference type="InterPro" id="IPR009073">
    <property type="entry name" value="HscB_oligo_C"/>
</dbReference>
<dbReference type="GO" id="GO:0051087">
    <property type="term" value="F:protein-folding chaperone binding"/>
    <property type="evidence" value="ECO:0007669"/>
    <property type="project" value="InterPro"/>
</dbReference>
<dbReference type="InterPro" id="IPR036386">
    <property type="entry name" value="HscB_C_sf"/>
</dbReference>
<dbReference type="GO" id="GO:0044571">
    <property type="term" value="P:[2Fe-2S] cluster assembly"/>
    <property type="evidence" value="ECO:0007669"/>
    <property type="project" value="InterPro"/>
</dbReference>
<name>A0A0X3PQ68_SCHSO</name>
<dbReference type="SUPFAM" id="SSF47144">
    <property type="entry name" value="HSC20 (HSCB), C-terminal oligomerisation domain"/>
    <property type="match status" value="1"/>
</dbReference>
<dbReference type="InterPro" id="IPR036869">
    <property type="entry name" value="J_dom_sf"/>
</dbReference>
<dbReference type="GO" id="GO:0051259">
    <property type="term" value="P:protein complex oligomerization"/>
    <property type="evidence" value="ECO:0007669"/>
    <property type="project" value="InterPro"/>
</dbReference>
<dbReference type="SUPFAM" id="SSF46565">
    <property type="entry name" value="Chaperone J-domain"/>
    <property type="match status" value="1"/>
</dbReference>
<dbReference type="PROSITE" id="PS50076">
    <property type="entry name" value="DNAJ_2"/>
    <property type="match status" value="1"/>
</dbReference>
<feature type="non-terminal residue" evidence="4">
    <location>
        <position position="1"/>
    </location>
</feature>
<dbReference type="GO" id="GO:0005739">
    <property type="term" value="C:mitochondrion"/>
    <property type="evidence" value="ECO:0007669"/>
    <property type="project" value="TreeGrafter"/>
</dbReference>
<dbReference type="CDD" id="cd06257">
    <property type="entry name" value="DnaJ"/>
    <property type="match status" value="1"/>
</dbReference>
<dbReference type="InterPro" id="IPR004640">
    <property type="entry name" value="HscB"/>
</dbReference>
<protein>
    <recommendedName>
        <fullName evidence="3">J domain-containing protein</fullName>
    </recommendedName>
</protein>
<keyword evidence="2" id="KW-0143">Chaperone</keyword>
<sequence length="291" mass="32861">GCKGVLVQVGVQVTLLKSSLSSYQLHCTGSGSFSLALRGIVQCTRTIFNSPMIPQDTCIHYPRGFSSTSPPKHDCGRICWNCSRPVDCQNFFCLCGKVQKLNPHWNFFTIFGLSEPKMDIDTQELARKKRSLQKTFHPDRLTRLVKDEQVIAADLSAKVNEAYKILVDPISRAEYILSLQGSPAPEKEADSVDKEFLLEIMELSEKLEELTLIAKSDAPNGNLVKDLESLCAHIIQRRTEEMNLLMEYIKCSRWESAHARLSRVRYFERLYGRLCSLVPELSSKGVKVSVD</sequence>
<dbReference type="EMBL" id="GEEE01013889">
    <property type="protein sequence ID" value="JAP49336.1"/>
    <property type="molecule type" value="Transcribed_RNA"/>
</dbReference>
<accession>A0A0X3PQ68</accession>
<proteinExistence type="inferred from homology"/>